<evidence type="ECO:0000256" key="1">
    <source>
        <dbReference type="ARBA" id="ARBA00004141"/>
    </source>
</evidence>
<evidence type="ECO:0000256" key="6">
    <source>
        <dbReference type="ARBA" id="ARBA00022989"/>
    </source>
</evidence>
<keyword evidence="4" id="KW-0551">Lipid droplet</keyword>
<keyword evidence="7 9" id="KW-0472">Membrane</keyword>
<dbReference type="OrthoDB" id="2016943at2759"/>
<sequence>MGRKRGAKHGIRNQTYRKKKSPVPTRTRATTNLGVLNPLPRVPLHVSTSHTCQPIPTPPPFCFFYNPSSVFSIFNLSLCRSTMADRHSGSGQTQRPPRPTPGSAFLRRLHDHAPNSTQFIGFLALIVSGCILLFLTGLTITATVIGLIFFTPLILLSSPIWVPAGTVLFLAAAGFLSMCGFGLAVLAGLSWIYKYFRGWNPPGSGRFDYARSRIADTASHVKDYAREYGGYLQSKVKDAAPGA</sequence>
<comment type="similarity">
    <text evidence="3">Belongs to the oleosin family.</text>
</comment>
<dbReference type="Pfam" id="PF01277">
    <property type="entry name" value="Oleosin"/>
    <property type="match status" value="1"/>
</dbReference>
<reference evidence="10 11" key="1">
    <citation type="journal article" date="2018" name="PLoS Genet.">
        <title>Population sequencing reveals clonal diversity and ancestral inbreeding in the grapevine cultivar Chardonnay.</title>
        <authorList>
            <person name="Roach M.J."/>
            <person name="Johnson D.L."/>
            <person name="Bohlmann J."/>
            <person name="van Vuuren H.J."/>
            <person name="Jones S.J."/>
            <person name="Pretorius I.S."/>
            <person name="Schmidt S.A."/>
            <person name="Borneman A.R."/>
        </authorList>
    </citation>
    <scope>NUCLEOTIDE SEQUENCE [LARGE SCALE GENOMIC DNA]</scope>
    <source>
        <strain evidence="11">cv. Chardonnay</strain>
        <tissue evidence="10">Leaf</tissue>
    </source>
</reference>
<feature type="region of interest" description="Disordered" evidence="8">
    <location>
        <begin position="1"/>
        <end position="26"/>
    </location>
</feature>
<feature type="compositionally biased region" description="Basic residues" evidence="8">
    <location>
        <begin position="1"/>
        <end position="21"/>
    </location>
</feature>
<evidence type="ECO:0000313" key="10">
    <source>
        <dbReference type="EMBL" id="RVX13933.1"/>
    </source>
</evidence>
<evidence type="ECO:0000256" key="3">
    <source>
        <dbReference type="ARBA" id="ARBA00010858"/>
    </source>
</evidence>
<dbReference type="PANTHER" id="PTHR33203">
    <property type="entry name" value="OLEOSIN"/>
    <property type="match status" value="1"/>
</dbReference>
<accession>A0A438JYA4</accession>
<evidence type="ECO:0000256" key="8">
    <source>
        <dbReference type="SAM" id="MobiDB-lite"/>
    </source>
</evidence>
<dbReference type="PANTHER" id="PTHR33203:SF4">
    <property type="entry name" value="F27J15.22"/>
    <property type="match status" value="1"/>
</dbReference>
<dbReference type="GO" id="GO:0048608">
    <property type="term" value="P:reproductive structure development"/>
    <property type="evidence" value="ECO:0007669"/>
    <property type="project" value="UniProtKB-ARBA"/>
</dbReference>
<evidence type="ECO:0000256" key="2">
    <source>
        <dbReference type="ARBA" id="ARBA00004502"/>
    </source>
</evidence>
<dbReference type="GO" id="GO:0009791">
    <property type="term" value="P:post-embryonic development"/>
    <property type="evidence" value="ECO:0007669"/>
    <property type="project" value="UniProtKB-ARBA"/>
</dbReference>
<keyword evidence="6 9" id="KW-1133">Transmembrane helix</keyword>
<dbReference type="EMBL" id="QGNW01000022">
    <property type="protein sequence ID" value="RVX13933.1"/>
    <property type="molecule type" value="Genomic_DNA"/>
</dbReference>
<proteinExistence type="inferred from homology"/>
<dbReference type="GO" id="GO:0016020">
    <property type="term" value="C:membrane"/>
    <property type="evidence" value="ECO:0007669"/>
    <property type="project" value="UniProtKB-SubCell"/>
</dbReference>
<keyword evidence="5 9" id="KW-0812">Transmembrane</keyword>
<evidence type="ECO:0000313" key="11">
    <source>
        <dbReference type="Proteomes" id="UP000288805"/>
    </source>
</evidence>
<dbReference type="AlphaFoldDB" id="A0A438JYA4"/>
<protein>
    <submittedName>
        <fullName evidence="10">Oleosin 16 kDa</fullName>
    </submittedName>
</protein>
<organism evidence="10 11">
    <name type="scientific">Vitis vinifera</name>
    <name type="common">Grape</name>
    <dbReference type="NCBI Taxonomy" id="29760"/>
    <lineage>
        <taxon>Eukaryota</taxon>
        <taxon>Viridiplantae</taxon>
        <taxon>Streptophyta</taxon>
        <taxon>Embryophyta</taxon>
        <taxon>Tracheophyta</taxon>
        <taxon>Spermatophyta</taxon>
        <taxon>Magnoliopsida</taxon>
        <taxon>eudicotyledons</taxon>
        <taxon>Gunneridae</taxon>
        <taxon>Pentapetalae</taxon>
        <taxon>rosids</taxon>
        <taxon>Vitales</taxon>
        <taxon>Vitaceae</taxon>
        <taxon>Viteae</taxon>
        <taxon>Vitis</taxon>
    </lineage>
</organism>
<dbReference type="Proteomes" id="UP000288805">
    <property type="component" value="Unassembled WGS sequence"/>
</dbReference>
<dbReference type="GO" id="GO:0012511">
    <property type="term" value="C:monolayer-surrounded lipid storage body"/>
    <property type="evidence" value="ECO:0007669"/>
    <property type="project" value="InterPro"/>
</dbReference>
<name>A0A438JYA4_VITVI</name>
<evidence type="ECO:0000256" key="7">
    <source>
        <dbReference type="ARBA" id="ARBA00023136"/>
    </source>
</evidence>
<dbReference type="InterPro" id="IPR000136">
    <property type="entry name" value="Oleosin"/>
</dbReference>
<feature type="transmembrane region" description="Helical" evidence="9">
    <location>
        <begin position="167"/>
        <end position="193"/>
    </location>
</feature>
<evidence type="ECO:0000256" key="5">
    <source>
        <dbReference type="ARBA" id="ARBA00022692"/>
    </source>
</evidence>
<comment type="caution">
    <text evidence="10">The sequence shown here is derived from an EMBL/GenBank/DDBJ whole genome shotgun (WGS) entry which is preliminary data.</text>
</comment>
<gene>
    <name evidence="10" type="primary">OLE16_0</name>
    <name evidence="10" type="ORF">CK203_011340</name>
</gene>
<evidence type="ECO:0000256" key="4">
    <source>
        <dbReference type="ARBA" id="ARBA00022677"/>
    </source>
</evidence>
<feature type="transmembrane region" description="Helical" evidence="9">
    <location>
        <begin position="122"/>
        <end position="155"/>
    </location>
</feature>
<comment type="subcellular location">
    <subcellularLocation>
        <location evidence="2">Lipid droplet</location>
    </subcellularLocation>
    <subcellularLocation>
        <location evidence="1">Membrane</location>
        <topology evidence="1">Multi-pass membrane protein</topology>
    </subcellularLocation>
</comment>
<evidence type="ECO:0000256" key="9">
    <source>
        <dbReference type="SAM" id="Phobius"/>
    </source>
</evidence>